<feature type="transmembrane region" description="Helical" evidence="4">
    <location>
        <begin position="499"/>
        <end position="519"/>
    </location>
</feature>
<feature type="transmembrane region" description="Helical" evidence="4">
    <location>
        <begin position="463"/>
        <end position="487"/>
    </location>
</feature>
<evidence type="ECO:0000256" key="4">
    <source>
        <dbReference type="SAM" id="Phobius"/>
    </source>
</evidence>
<dbReference type="EMBL" id="RSCE01000002">
    <property type="protein sequence ID" value="RSH86047.1"/>
    <property type="molecule type" value="Genomic_DNA"/>
</dbReference>
<evidence type="ECO:0000313" key="6">
    <source>
        <dbReference type="Proteomes" id="UP000279236"/>
    </source>
</evidence>
<dbReference type="Gene3D" id="1.20.1250.20">
    <property type="entry name" value="MFS general substrate transporter like domains"/>
    <property type="match status" value="2"/>
</dbReference>
<dbReference type="InterPro" id="IPR011701">
    <property type="entry name" value="MFS"/>
</dbReference>
<dbReference type="PANTHER" id="PTHR11360:SF287">
    <property type="entry name" value="MFS MONOCARBOXYLATE TRANSPORTER"/>
    <property type="match status" value="1"/>
</dbReference>
<feature type="transmembrane region" description="Helical" evidence="4">
    <location>
        <begin position="438"/>
        <end position="457"/>
    </location>
</feature>
<dbReference type="InterPro" id="IPR050327">
    <property type="entry name" value="Proton-linked_MCT"/>
</dbReference>
<evidence type="ECO:0000256" key="1">
    <source>
        <dbReference type="ARBA" id="ARBA00004141"/>
    </source>
</evidence>
<feature type="region of interest" description="Disordered" evidence="3">
    <location>
        <begin position="1"/>
        <end position="76"/>
    </location>
</feature>
<feature type="transmembrane region" description="Helical" evidence="4">
    <location>
        <begin position="161"/>
        <end position="182"/>
    </location>
</feature>
<feature type="transmembrane region" description="Helical" evidence="4">
    <location>
        <begin position="202"/>
        <end position="228"/>
    </location>
</feature>
<dbReference type="PANTHER" id="PTHR11360">
    <property type="entry name" value="MONOCARBOXYLATE TRANSPORTER"/>
    <property type="match status" value="1"/>
</dbReference>
<keyword evidence="4" id="KW-0472">Membrane</keyword>
<organism evidence="5 6">
    <name type="scientific">Apiotrichum porosum</name>
    <dbReference type="NCBI Taxonomy" id="105984"/>
    <lineage>
        <taxon>Eukaryota</taxon>
        <taxon>Fungi</taxon>
        <taxon>Dikarya</taxon>
        <taxon>Basidiomycota</taxon>
        <taxon>Agaricomycotina</taxon>
        <taxon>Tremellomycetes</taxon>
        <taxon>Trichosporonales</taxon>
        <taxon>Trichosporonaceae</taxon>
        <taxon>Apiotrichum</taxon>
    </lineage>
</organism>
<proteinExistence type="inferred from homology"/>
<feature type="transmembrane region" description="Helical" evidence="4">
    <location>
        <begin position="259"/>
        <end position="278"/>
    </location>
</feature>
<feature type="compositionally biased region" description="Low complexity" evidence="3">
    <location>
        <begin position="44"/>
        <end position="57"/>
    </location>
</feature>
<gene>
    <name evidence="5" type="ORF">EHS24_004255</name>
</gene>
<dbReference type="GO" id="GO:0022857">
    <property type="term" value="F:transmembrane transporter activity"/>
    <property type="evidence" value="ECO:0007669"/>
    <property type="project" value="InterPro"/>
</dbReference>
<dbReference type="OrthoDB" id="2213137at2759"/>
<keyword evidence="4" id="KW-1133">Transmembrane helix</keyword>
<evidence type="ECO:0000256" key="2">
    <source>
        <dbReference type="ARBA" id="ARBA00006727"/>
    </source>
</evidence>
<protein>
    <recommendedName>
        <fullName evidence="7">Major facilitator superfamily (MFS) profile domain-containing protein</fullName>
    </recommendedName>
</protein>
<dbReference type="AlphaFoldDB" id="A0A427Y4P7"/>
<feature type="transmembrane region" description="Helical" evidence="4">
    <location>
        <begin position="539"/>
        <end position="560"/>
    </location>
</feature>
<dbReference type="Pfam" id="PF07690">
    <property type="entry name" value="MFS_1"/>
    <property type="match status" value="1"/>
</dbReference>
<feature type="transmembrane region" description="Helical" evidence="4">
    <location>
        <begin position="322"/>
        <end position="342"/>
    </location>
</feature>
<dbReference type="Proteomes" id="UP000279236">
    <property type="component" value="Unassembled WGS sequence"/>
</dbReference>
<dbReference type="RefSeq" id="XP_028478832.1">
    <property type="nucleotide sequence ID" value="XM_028619860.1"/>
</dbReference>
<dbReference type="SUPFAM" id="SSF103473">
    <property type="entry name" value="MFS general substrate transporter"/>
    <property type="match status" value="1"/>
</dbReference>
<dbReference type="InterPro" id="IPR036259">
    <property type="entry name" value="MFS_trans_sf"/>
</dbReference>
<reference evidence="5 6" key="1">
    <citation type="submission" date="2018-11" db="EMBL/GenBank/DDBJ databases">
        <title>Genome sequence of Apiotrichum porosum DSM 27194.</title>
        <authorList>
            <person name="Aliyu H."/>
            <person name="Gorte O."/>
            <person name="Ochsenreither K."/>
        </authorList>
    </citation>
    <scope>NUCLEOTIDE SEQUENCE [LARGE SCALE GENOMIC DNA]</scope>
    <source>
        <strain evidence="5 6">DSM 27194</strain>
    </source>
</reference>
<feature type="transmembrane region" description="Helical" evidence="4">
    <location>
        <begin position="290"/>
        <end position="310"/>
    </location>
</feature>
<feature type="compositionally biased region" description="Basic and acidic residues" evidence="3">
    <location>
        <begin position="24"/>
        <end position="34"/>
    </location>
</feature>
<evidence type="ECO:0000256" key="3">
    <source>
        <dbReference type="SAM" id="MobiDB-lite"/>
    </source>
</evidence>
<feature type="transmembrane region" description="Helical" evidence="4">
    <location>
        <begin position="373"/>
        <end position="395"/>
    </location>
</feature>
<keyword evidence="6" id="KW-1185">Reference proteome</keyword>
<dbReference type="GeneID" id="39588798"/>
<sequence>MDDSEHDDGATATTSTYELASLSRAERRPSRSEASRPFGFQAFTSLTPASAAPTTIPITPPDTPGVSDDESRGDVFLQSKDPYAPVVEESLPPTPLEPAFNGAGPFDSAAAIEAALKVAAEVAGADSNAAFESDPEDEAGTAHGGERELATLPRVDGGREALTFLAAAFCIEGLVWGLPYSVGVLHEYWSSHLFPGDAAESTLTLASTLSTGLLFFSGAPLGPLFTAFPWYEKHFQVAGLVIAVGGLIGSAFATQPWHLVLTFGILYPCSAATYMPCATNIFEWFQERRGLATGIMYAGTGTGGALYPIITTALLNKFGYKATMIALALSFAVLNLAALPFIRRRIPLAKHLNGASKRRMRPKVDFSFLKTRAAWIAFTFMTVTSLANFIPLLWIPSYATAINAQRPNGAALVSVINGITAGGNALSGYLSDRIRSRIIVTLWTVIAGLSCVVLWGFGTNVGVLTAFAVVWGITGGSLAGFWGNMIATISGGDPTIPPIAFSIFITLKGIGCFTSGPVSTALLTFDGFRGAAGAYGTNYGILFIYTGVMTFVGGIVLVAFPG</sequence>
<feature type="transmembrane region" description="Helical" evidence="4">
    <location>
        <begin position="235"/>
        <end position="253"/>
    </location>
</feature>
<feature type="transmembrane region" description="Helical" evidence="4">
    <location>
        <begin position="407"/>
        <end position="426"/>
    </location>
</feature>
<comment type="similarity">
    <text evidence="2">Belongs to the major facilitator superfamily. Monocarboxylate porter (TC 2.A.1.13) family.</text>
</comment>
<feature type="region of interest" description="Disordered" evidence="3">
    <location>
        <begin position="128"/>
        <end position="148"/>
    </location>
</feature>
<keyword evidence="4" id="KW-0812">Transmembrane</keyword>
<dbReference type="GO" id="GO:0016020">
    <property type="term" value="C:membrane"/>
    <property type="evidence" value="ECO:0007669"/>
    <property type="project" value="UniProtKB-SubCell"/>
</dbReference>
<accession>A0A427Y4P7</accession>
<comment type="caution">
    <text evidence="5">The sequence shown here is derived from an EMBL/GenBank/DDBJ whole genome shotgun (WGS) entry which is preliminary data.</text>
</comment>
<evidence type="ECO:0000313" key="5">
    <source>
        <dbReference type="EMBL" id="RSH86047.1"/>
    </source>
</evidence>
<comment type="subcellular location">
    <subcellularLocation>
        <location evidence="1">Membrane</location>
        <topology evidence="1">Multi-pass membrane protein</topology>
    </subcellularLocation>
</comment>
<name>A0A427Y4P7_9TREE</name>
<evidence type="ECO:0008006" key="7">
    <source>
        <dbReference type="Google" id="ProtNLM"/>
    </source>
</evidence>